<reference evidence="4 5" key="1">
    <citation type="submission" date="2018-07" db="EMBL/GenBank/DDBJ databases">
        <title>Genomic Encyclopedia of Type Strains, Phase III (KMG-III): the genomes of soil and plant-associated and newly described type strains.</title>
        <authorList>
            <person name="Whitman W."/>
        </authorList>
    </citation>
    <scope>NUCLEOTIDE SEQUENCE [LARGE SCALE GENOMIC DNA]</scope>
    <source>
        <strain evidence="4 5">CECT 8488</strain>
    </source>
</reference>
<dbReference type="InterPro" id="IPR051257">
    <property type="entry name" value="Diverse_CBS-Domain"/>
</dbReference>
<dbReference type="AlphaFoldDB" id="A0A3D9HXG6"/>
<organism evidence="4 5">
    <name type="scientific">Aestuariispira insulae</name>
    <dbReference type="NCBI Taxonomy" id="1461337"/>
    <lineage>
        <taxon>Bacteria</taxon>
        <taxon>Pseudomonadati</taxon>
        <taxon>Pseudomonadota</taxon>
        <taxon>Alphaproteobacteria</taxon>
        <taxon>Rhodospirillales</taxon>
        <taxon>Kiloniellaceae</taxon>
        <taxon>Aestuariispira</taxon>
    </lineage>
</organism>
<dbReference type="PANTHER" id="PTHR43080:SF2">
    <property type="entry name" value="CBS DOMAIN-CONTAINING PROTEIN"/>
    <property type="match status" value="1"/>
</dbReference>
<dbReference type="SUPFAM" id="SSF54631">
    <property type="entry name" value="CBS-domain pair"/>
    <property type="match status" value="1"/>
</dbReference>
<evidence type="ECO:0000256" key="1">
    <source>
        <dbReference type="ARBA" id="ARBA00023122"/>
    </source>
</evidence>
<evidence type="ECO:0000259" key="3">
    <source>
        <dbReference type="PROSITE" id="PS51371"/>
    </source>
</evidence>
<feature type="domain" description="CBS" evidence="3">
    <location>
        <begin position="81"/>
        <end position="139"/>
    </location>
</feature>
<protein>
    <submittedName>
        <fullName evidence="4">CBS domain protein</fullName>
    </submittedName>
</protein>
<accession>A0A3D9HXG6</accession>
<dbReference type="Proteomes" id="UP000256845">
    <property type="component" value="Unassembled WGS sequence"/>
</dbReference>
<dbReference type="PROSITE" id="PS51371">
    <property type="entry name" value="CBS"/>
    <property type="match status" value="2"/>
</dbReference>
<dbReference type="EMBL" id="QRDW01000001">
    <property type="protein sequence ID" value="RED54203.1"/>
    <property type="molecule type" value="Genomic_DNA"/>
</dbReference>
<proteinExistence type="predicted"/>
<keyword evidence="1 2" id="KW-0129">CBS domain</keyword>
<dbReference type="Gene3D" id="3.10.580.10">
    <property type="entry name" value="CBS-domain"/>
    <property type="match status" value="1"/>
</dbReference>
<evidence type="ECO:0000313" key="5">
    <source>
        <dbReference type="Proteomes" id="UP000256845"/>
    </source>
</evidence>
<evidence type="ECO:0000313" key="4">
    <source>
        <dbReference type="EMBL" id="RED54203.1"/>
    </source>
</evidence>
<dbReference type="InterPro" id="IPR046342">
    <property type="entry name" value="CBS_dom_sf"/>
</dbReference>
<gene>
    <name evidence="4" type="ORF">DFP90_1011006</name>
</gene>
<sequence>MTSYYHQQTAADLMTRECVTIREDENLETAASRILGQGVSNVPVIREESGKRILLGFLSEKDLLECFFDSTLYQSPDVPIARKARMNPVCVRADTDLPTLSCIFLQHKFRHMPVVEDGEFLGMVSRRDILRGFLKHYQEQLKKEPAERKTPEMDDTYNSRFIVG</sequence>
<keyword evidence="5" id="KW-1185">Reference proteome</keyword>
<dbReference type="SMART" id="SM00116">
    <property type="entry name" value="CBS"/>
    <property type="match status" value="2"/>
</dbReference>
<feature type="domain" description="CBS" evidence="3">
    <location>
        <begin position="14"/>
        <end position="75"/>
    </location>
</feature>
<name>A0A3D9HXG6_9PROT</name>
<comment type="caution">
    <text evidence="4">The sequence shown here is derived from an EMBL/GenBank/DDBJ whole genome shotgun (WGS) entry which is preliminary data.</text>
</comment>
<dbReference type="Pfam" id="PF00571">
    <property type="entry name" value="CBS"/>
    <property type="match status" value="2"/>
</dbReference>
<dbReference type="InterPro" id="IPR000644">
    <property type="entry name" value="CBS_dom"/>
</dbReference>
<dbReference type="PANTHER" id="PTHR43080">
    <property type="entry name" value="CBS DOMAIN-CONTAINING PROTEIN CBSX3, MITOCHONDRIAL"/>
    <property type="match status" value="1"/>
</dbReference>
<evidence type="ECO:0000256" key="2">
    <source>
        <dbReference type="PROSITE-ProRule" id="PRU00703"/>
    </source>
</evidence>